<name>A0A392RMB9_9FABA</name>
<evidence type="ECO:0000256" key="1">
    <source>
        <dbReference type="SAM" id="MobiDB-lite"/>
    </source>
</evidence>
<accession>A0A392RMB9</accession>
<keyword evidence="3" id="KW-1185">Reference proteome</keyword>
<comment type="caution">
    <text evidence="2">The sequence shown here is derived from an EMBL/GenBank/DDBJ whole genome shotgun (WGS) entry which is preliminary data.</text>
</comment>
<evidence type="ECO:0000313" key="2">
    <source>
        <dbReference type="EMBL" id="MCI37427.1"/>
    </source>
</evidence>
<protein>
    <submittedName>
        <fullName evidence="2">Uncharacterized protein</fullName>
    </submittedName>
</protein>
<evidence type="ECO:0000313" key="3">
    <source>
        <dbReference type="Proteomes" id="UP000265520"/>
    </source>
</evidence>
<dbReference type="Proteomes" id="UP000265520">
    <property type="component" value="Unassembled WGS sequence"/>
</dbReference>
<dbReference type="EMBL" id="LXQA010244520">
    <property type="protein sequence ID" value="MCI37427.1"/>
    <property type="molecule type" value="Genomic_DNA"/>
</dbReference>
<proteinExistence type="predicted"/>
<dbReference type="AlphaFoldDB" id="A0A392RMB9"/>
<organism evidence="2 3">
    <name type="scientific">Trifolium medium</name>
    <dbReference type="NCBI Taxonomy" id="97028"/>
    <lineage>
        <taxon>Eukaryota</taxon>
        <taxon>Viridiplantae</taxon>
        <taxon>Streptophyta</taxon>
        <taxon>Embryophyta</taxon>
        <taxon>Tracheophyta</taxon>
        <taxon>Spermatophyta</taxon>
        <taxon>Magnoliopsida</taxon>
        <taxon>eudicotyledons</taxon>
        <taxon>Gunneridae</taxon>
        <taxon>Pentapetalae</taxon>
        <taxon>rosids</taxon>
        <taxon>fabids</taxon>
        <taxon>Fabales</taxon>
        <taxon>Fabaceae</taxon>
        <taxon>Papilionoideae</taxon>
        <taxon>50 kb inversion clade</taxon>
        <taxon>NPAAA clade</taxon>
        <taxon>Hologalegina</taxon>
        <taxon>IRL clade</taxon>
        <taxon>Trifolieae</taxon>
        <taxon>Trifolium</taxon>
    </lineage>
</organism>
<feature type="compositionally biased region" description="Basic and acidic residues" evidence="1">
    <location>
        <begin position="1"/>
        <end position="11"/>
    </location>
</feature>
<feature type="region of interest" description="Disordered" evidence="1">
    <location>
        <begin position="1"/>
        <end position="35"/>
    </location>
</feature>
<reference evidence="2 3" key="1">
    <citation type="journal article" date="2018" name="Front. Plant Sci.">
        <title>Red Clover (Trifolium pratense) and Zigzag Clover (T. medium) - A Picture of Genomic Similarities and Differences.</title>
        <authorList>
            <person name="Dluhosova J."/>
            <person name="Istvanek J."/>
            <person name="Nedelnik J."/>
            <person name="Repkova J."/>
        </authorList>
    </citation>
    <scope>NUCLEOTIDE SEQUENCE [LARGE SCALE GENOMIC DNA]</scope>
    <source>
        <strain evidence="3">cv. 10/8</strain>
        <tissue evidence="2">Leaf</tissue>
    </source>
</reference>
<sequence length="77" mass="8724">MILRHAPETDLPRPISVQTHATRQHSPRHAPTTEAFTNSLPQYGAARHSLCTARSQLNLLHSFFKIMRHAPVPLRHA</sequence>